<dbReference type="Proteomes" id="UP001168877">
    <property type="component" value="Unassembled WGS sequence"/>
</dbReference>
<feature type="domain" description="Reverse transcriptase Ty1/copia-type" evidence="1">
    <location>
        <begin position="2"/>
        <end position="76"/>
    </location>
</feature>
<keyword evidence="3" id="KW-1185">Reference proteome</keyword>
<evidence type="ECO:0000313" key="3">
    <source>
        <dbReference type="Proteomes" id="UP001168877"/>
    </source>
</evidence>
<evidence type="ECO:0000259" key="1">
    <source>
        <dbReference type="Pfam" id="PF07727"/>
    </source>
</evidence>
<evidence type="ECO:0000313" key="2">
    <source>
        <dbReference type="EMBL" id="KAK0599443.1"/>
    </source>
</evidence>
<accession>A0AA39W212</accession>
<dbReference type="InterPro" id="IPR013103">
    <property type="entry name" value="RVT_2"/>
</dbReference>
<dbReference type="AlphaFoldDB" id="A0AA39W212"/>
<comment type="caution">
    <text evidence="2">The sequence shown here is derived from an EMBL/GenBank/DDBJ whole genome shotgun (WGS) entry which is preliminary data.</text>
</comment>
<reference evidence="2" key="1">
    <citation type="journal article" date="2022" name="Plant J.">
        <title>Strategies of tolerance reflected in two North American maple genomes.</title>
        <authorList>
            <person name="McEvoy S.L."/>
            <person name="Sezen U.U."/>
            <person name="Trouern-Trend A."/>
            <person name="McMahon S.M."/>
            <person name="Schaberg P.G."/>
            <person name="Yang J."/>
            <person name="Wegrzyn J.L."/>
            <person name="Swenson N.G."/>
        </authorList>
    </citation>
    <scope>NUCLEOTIDE SEQUENCE</scope>
    <source>
        <strain evidence="2">NS2018</strain>
    </source>
</reference>
<dbReference type="EMBL" id="JAUESC010000003">
    <property type="protein sequence ID" value="KAK0599443.1"/>
    <property type="molecule type" value="Genomic_DNA"/>
</dbReference>
<reference evidence="2" key="2">
    <citation type="submission" date="2023-06" db="EMBL/GenBank/DDBJ databases">
        <authorList>
            <person name="Swenson N.G."/>
            <person name="Wegrzyn J.L."/>
            <person name="Mcevoy S.L."/>
        </authorList>
    </citation>
    <scope>NUCLEOTIDE SEQUENCE</scope>
    <source>
        <strain evidence="2">NS2018</strain>
        <tissue evidence="2">Leaf</tissue>
    </source>
</reference>
<sequence length="95" mass="11042">MFFRHYNCGKKAILIVYVDNIIFTGDDCDEISRLKEYLAIEFEIKDLSPLKYFLGMEVARSSKGGIFVTQRKCTNDLLLRLYARVNLLILTQLQS</sequence>
<name>A0AA39W212_ACESA</name>
<proteinExistence type="predicted"/>
<dbReference type="Pfam" id="PF07727">
    <property type="entry name" value="RVT_2"/>
    <property type="match status" value="1"/>
</dbReference>
<protein>
    <recommendedName>
        <fullName evidence="1">Reverse transcriptase Ty1/copia-type domain-containing protein</fullName>
    </recommendedName>
</protein>
<organism evidence="2 3">
    <name type="scientific">Acer saccharum</name>
    <name type="common">Sugar maple</name>
    <dbReference type="NCBI Taxonomy" id="4024"/>
    <lineage>
        <taxon>Eukaryota</taxon>
        <taxon>Viridiplantae</taxon>
        <taxon>Streptophyta</taxon>
        <taxon>Embryophyta</taxon>
        <taxon>Tracheophyta</taxon>
        <taxon>Spermatophyta</taxon>
        <taxon>Magnoliopsida</taxon>
        <taxon>eudicotyledons</taxon>
        <taxon>Gunneridae</taxon>
        <taxon>Pentapetalae</taxon>
        <taxon>rosids</taxon>
        <taxon>malvids</taxon>
        <taxon>Sapindales</taxon>
        <taxon>Sapindaceae</taxon>
        <taxon>Hippocastanoideae</taxon>
        <taxon>Acereae</taxon>
        <taxon>Acer</taxon>
    </lineage>
</organism>
<gene>
    <name evidence="2" type="ORF">LWI29_005342</name>
</gene>